<proteinExistence type="predicted"/>
<evidence type="ECO:0000313" key="1">
    <source>
        <dbReference type="EMBL" id="MBF0888946.1"/>
    </source>
</evidence>
<dbReference type="EMBL" id="JABCQH010000008">
    <property type="protein sequence ID" value="MBF0888946.1"/>
    <property type="molecule type" value="Genomic_DNA"/>
</dbReference>
<reference evidence="1" key="2">
    <citation type="submission" date="2020-11" db="EMBL/GenBank/DDBJ databases">
        <title>Description of novel Gluconobacter species.</title>
        <authorList>
            <person name="Cleenwerck I."/>
            <person name="Cnockaert M."/>
            <person name="Borremans W."/>
            <person name="Wieme A.D."/>
            <person name="De Vuyst L."/>
            <person name="Vandamme P."/>
        </authorList>
    </citation>
    <scope>NUCLEOTIDE SEQUENCE</scope>
    <source>
        <strain evidence="1">LMG 1745</strain>
    </source>
</reference>
<gene>
    <name evidence="1" type="ORF">HKD19_10330</name>
</gene>
<reference evidence="1" key="1">
    <citation type="submission" date="2020-04" db="EMBL/GenBank/DDBJ databases">
        <authorList>
            <person name="Sombolestani A."/>
        </authorList>
    </citation>
    <scope>NUCLEOTIDE SEQUENCE</scope>
    <source>
        <strain evidence="1">LMG 1745</strain>
    </source>
</reference>
<name>A0ABR9YWM9_9PROT</name>
<protein>
    <submittedName>
        <fullName evidence="1">Uncharacterized protein</fullName>
    </submittedName>
</protein>
<comment type="caution">
    <text evidence="1">The sequence shown here is derived from an EMBL/GenBank/DDBJ whole genome shotgun (WGS) entry which is preliminary data.</text>
</comment>
<keyword evidence="2" id="KW-1185">Reference proteome</keyword>
<sequence length="200" mass="21123">MVQQAMIAARLSRGYAKAAQVLGALGEQYRPSSGLSPMSVLYAQPMLAFDVNAGFSFERPIGWGIPTEYVLTDRRDDTQVGDILAASGRTYFVASVEPLRPPLCVVCSRTVSVSGVTGVVQTLVSDCPAAIIMRAKGESSGSGVPGATRPGQSVMYLPLLPGVVLTPYMTVTTDLGTTYTVNAVETSGFGIRCTMSFQQV</sequence>
<evidence type="ECO:0000313" key="2">
    <source>
        <dbReference type="Proteomes" id="UP000662701"/>
    </source>
</evidence>
<dbReference type="Proteomes" id="UP000662701">
    <property type="component" value="Unassembled WGS sequence"/>
</dbReference>
<organism evidence="1 2">
    <name type="scientific">Gluconobacter cadivus</name>
    <dbReference type="NCBI Taxonomy" id="2728101"/>
    <lineage>
        <taxon>Bacteria</taxon>
        <taxon>Pseudomonadati</taxon>
        <taxon>Pseudomonadota</taxon>
        <taxon>Alphaproteobacteria</taxon>
        <taxon>Acetobacterales</taxon>
        <taxon>Acetobacteraceae</taxon>
        <taxon>Gluconobacter</taxon>
    </lineage>
</organism>
<accession>A0ABR9YWM9</accession>